<dbReference type="InterPro" id="IPR009057">
    <property type="entry name" value="Homeodomain-like_sf"/>
</dbReference>
<dbReference type="PANTHER" id="PTHR47893:SF1">
    <property type="entry name" value="REGULATORY PROTEIN PCHR"/>
    <property type="match status" value="1"/>
</dbReference>
<name>A0A7J5ASL0_9FLAO</name>
<keyword evidence="3" id="KW-0804">Transcription</keyword>
<dbReference type="EMBL" id="WAAU01000003">
    <property type="protein sequence ID" value="KAB1160625.1"/>
    <property type="molecule type" value="Genomic_DNA"/>
</dbReference>
<evidence type="ECO:0000256" key="2">
    <source>
        <dbReference type="ARBA" id="ARBA00023125"/>
    </source>
</evidence>
<sequence length="322" mass="37758">MEILIANNQTSQLKKILQLQSKSIDCGIKTSVYTINPVYGEGFIISYFFDGLLINIISAKFKEDFLFISKHNLSALELSVLMEGEKIIRSSNFKSDLILEKNESYLLYDDCESKKIIFYKDKPLKEVKIRMYDDFIKKHQMQVLLSNDKTLSLKKSNRNFAHQLTSKMEEVVSEILSNSQKGLLKRIFLESKTLELLHLQLNFQAKKTYNSDNILKKIYRVETILQTNLHKQISIEQLARMVLLNQNVLKNEFKKLFGETIFNYTKKLRMSKAKNFLIHTQKPIYEIADMVGYKNPTHFTAAFKKFEKITPKQFRKNHVYIP</sequence>
<feature type="domain" description="HTH araC/xylS-type" evidence="4">
    <location>
        <begin position="219"/>
        <end position="317"/>
    </location>
</feature>
<dbReference type="SMART" id="SM00342">
    <property type="entry name" value="HTH_ARAC"/>
    <property type="match status" value="1"/>
</dbReference>
<dbReference type="Gene3D" id="1.10.10.60">
    <property type="entry name" value="Homeodomain-like"/>
    <property type="match status" value="2"/>
</dbReference>
<keyword evidence="1" id="KW-0805">Transcription regulation</keyword>
<comment type="caution">
    <text evidence="5">The sequence shown here is derived from an EMBL/GenBank/DDBJ whole genome shotgun (WGS) entry which is preliminary data.</text>
</comment>
<accession>A0A7J5ASL0</accession>
<organism evidence="5 6">
    <name type="scientific">Tenacibaculum aiptasiae</name>
    <dbReference type="NCBI Taxonomy" id="426481"/>
    <lineage>
        <taxon>Bacteria</taxon>
        <taxon>Pseudomonadati</taxon>
        <taxon>Bacteroidota</taxon>
        <taxon>Flavobacteriia</taxon>
        <taxon>Flavobacteriales</taxon>
        <taxon>Flavobacteriaceae</taxon>
        <taxon>Tenacibaculum</taxon>
    </lineage>
</organism>
<dbReference type="InterPro" id="IPR053142">
    <property type="entry name" value="PchR_regulatory_protein"/>
</dbReference>
<dbReference type="GO" id="GO:0043565">
    <property type="term" value="F:sequence-specific DNA binding"/>
    <property type="evidence" value="ECO:0007669"/>
    <property type="project" value="InterPro"/>
</dbReference>
<dbReference type="InterPro" id="IPR018062">
    <property type="entry name" value="HTH_AraC-typ_CS"/>
</dbReference>
<evidence type="ECO:0000256" key="1">
    <source>
        <dbReference type="ARBA" id="ARBA00023015"/>
    </source>
</evidence>
<dbReference type="PROSITE" id="PS01124">
    <property type="entry name" value="HTH_ARAC_FAMILY_2"/>
    <property type="match status" value="1"/>
</dbReference>
<evidence type="ECO:0000256" key="3">
    <source>
        <dbReference type="ARBA" id="ARBA00023163"/>
    </source>
</evidence>
<dbReference type="Proteomes" id="UP000467305">
    <property type="component" value="Unassembled WGS sequence"/>
</dbReference>
<evidence type="ECO:0000313" key="5">
    <source>
        <dbReference type="EMBL" id="KAB1160625.1"/>
    </source>
</evidence>
<dbReference type="Pfam" id="PF12833">
    <property type="entry name" value="HTH_18"/>
    <property type="match status" value="1"/>
</dbReference>
<dbReference type="GO" id="GO:0003700">
    <property type="term" value="F:DNA-binding transcription factor activity"/>
    <property type="evidence" value="ECO:0007669"/>
    <property type="project" value="InterPro"/>
</dbReference>
<dbReference type="PANTHER" id="PTHR47893">
    <property type="entry name" value="REGULATORY PROTEIN PCHR"/>
    <property type="match status" value="1"/>
</dbReference>
<dbReference type="OrthoDB" id="799767at2"/>
<keyword evidence="6" id="KW-1185">Reference proteome</keyword>
<evidence type="ECO:0000259" key="4">
    <source>
        <dbReference type="PROSITE" id="PS01124"/>
    </source>
</evidence>
<dbReference type="AlphaFoldDB" id="A0A7J5ASL0"/>
<dbReference type="RefSeq" id="WP_150898254.1">
    <property type="nucleotide sequence ID" value="NZ_WAAU01000003.1"/>
</dbReference>
<protein>
    <submittedName>
        <fullName evidence="5">Helix-turn-helix transcriptional regulator</fullName>
    </submittedName>
</protein>
<dbReference type="PRINTS" id="PR00032">
    <property type="entry name" value="HTHARAC"/>
</dbReference>
<dbReference type="SUPFAM" id="SSF46689">
    <property type="entry name" value="Homeodomain-like"/>
    <property type="match status" value="1"/>
</dbReference>
<evidence type="ECO:0000313" key="6">
    <source>
        <dbReference type="Proteomes" id="UP000467305"/>
    </source>
</evidence>
<proteinExistence type="predicted"/>
<dbReference type="InterPro" id="IPR018060">
    <property type="entry name" value="HTH_AraC"/>
</dbReference>
<reference evidence="5 6" key="1">
    <citation type="submission" date="2019-09" db="EMBL/GenBank/DDBJ databases">
        <authorList>
            <person name="Cao W.R."/>
        </authorList>
    </citation>
    <scope>NUCLEOTIDE SEQUENCE [LARGE SCALE GENOMIC DNA]</scope>
    <source>
        <strain evidence="6">a4</strain>
    </source>
</reference>
<keyword evidence="2" id="KW-0238">DNA-binding</keyword>
<dbReference type="PROSITE" id="PS00041">
    <property type="entry name" value="HTH_ARAC_FAMILY_1"/>
    <property type="match status" value="1"/>
</dbReference>
<dbReference type="InterPro" id="IPR020449">
    <property type="entry name" value="Tscrpt_reg_AraC-type_HTH"/>
</dbReference>
<gene>
    <name evidence="5" type="ORF">F7018_01765</name>
</gene>